<evidence type="ECO:0000256" key="3">
    <source>
        <dbReference type="ARBA" id="ARBA00023002"/>
    </source>
</evidence>
<name>A0A485KUU4_9STRA</name>
<dbReference type="Pfam" id="PF00724">
    <property type="entry name" value="Oxidored_FMN"/>
    <property type="match status" value="1"/>
</dbReference>
<protein>
    <submittedName>
        <fullName evidence="6">Aste57867_11910 protein</fullName>
    </submittedName>
</protein>
<evidence type="ECO:0000256" key="2">
    <source>
        <dbReference type="ARBA" id="ARBA00005979"/>
    </source>
</evidence>
<evidence type="ECO:0000313" key="7">
    <source>
        <dbReference type="Proteomes" id="UP000332933"/>
    </source>
</evidence>
<dbReference type="SUPFAM" id="SSF51395">
    <property type="entry name" value="FMN-linked oxidoreductases"/>
    <property type="match status" value="1"/>
</dbReference>
<reference evidence="6 7" key="1">
    <citation type="submission" date="2019-03" db="EMBL/GenBank/DDBJ databases">
        <authorList>
            <person name="Gaulin E."/>
            <person name="Dumas B."/>
        </authorList>
    </citation>
    <scope>NUCLEOTIDE SEQUENCE [LARGE SCALE GENOMIC DNA]</scope>
    <source>
        <strain evidence="6">CBS 568.67</strain>
    </source>
</reference>
<feature type="domain" description="NADH:flavin oxidoreductase/NADH oxidase N-terminal" evidence="4">
    <location>
        <begin position="6"/>
        <end position="334"/>
    </location>
</feature>
<evidence type="ECO:0000256" key="1">
    <source>
        <dbReference type="ARBA" id="ARBA00001917"/>
    </source>
</evidence>
<dbReference type="EMBL" id="VJMH01005320">
    <property type="protein sequence ID" value="KAF0697430.1"/>
    <property type="molecule type" value="Genomic_DNA"/>
</dbReference>
<sequence>MTTTTLFSPLKVGSVQLTNRILLAPLTRCRNGSTHTPDDLVKDYYVQRASAGLIFTECTMILPKTSAFTGEPGLYNAGQIAAWKSVTDAVHANGGKIFCQIWHAGRAAHPAMNDGEEPVSASAIAIEGDVNTPKGKVPHAVPRALRTDEIPSIIQAFATAAKVAVGKAGFDGVEIHGANGFLVDQFLRSSANTRTDGYGGSLHNRTRFLRELLAAVTLAIGADKVGLRVSPLNSYNSMRDDDPQAWSEAVAKVCQEFNLAYVHVVRADKFRVQTGDVVPVFRQHFKNAVIANMGYTKDEANAAIAAGEIDAVAFGTSFLANPDLPARFAKNAALNTPDLATFYGGGAKGYTDYPALA</sequence>
<dbReference type="InterPro" id="IPR001155">
    <property type="entry name" value="OxRdtase_FMN_N"/>
</dbReference>
<evidence type="ECO:0000259" key="4">
    <source>
        <dbReference type="Pfam" id="PF00724"/>
    </source>
</evidence>
<keyword evidence="7" id="KW-1185">Reference proteome</keyword>
<proteinExistence type="inferred from homology"/>
<dbReference type="Gene3D" id="3.20.20.70">
    <property type="entry name" value="Aldolase class I"/>
    <property type="match status" value="1"/>
</dbReference>
<dbReference type="Proteomes" id="UP000332933">
    <property type="component" value="Unassembled WGS sequence"/>
</dbReference>
<dbReference type="InterPro" id="IPR045247">
    <property type="entry name" value="Oye-like"/>
</dbReference>
<dbReference type="CDD" id="cd02933">
    <property type="entry name" value="OYE_like_FMN"/>
    <property type="match status" value="1"/>
</dbReference>
<gene>
    <name evidence="6" type="primary">Aste57867_11910</name>
    <name evidence="5" type="ORF">As57867_011865</name>
    <name evidence="6" type="ORF">ASTE57867_11910</name>
</gene>
<dbReference type="FunFam" id="3.20.20.70:FF:000059">
    <property type="entry name" value="N-ethylmaleimide reductase, FMN-linked"/>
    <property type="match status" value="1"/>
</dbReference>
<comment type="cofactor">
    <cofactor evidence="1">
        <name>FMN</name>
        <dbReference type="ChEBI" id="CHEBI:58210"/>
    </cofactor>
</comment>
<accession>A0A485KUU4</accession>
<dbReference type="GO" id="GO:0010181">
    <property type="term" value="F:FMN binding"/>
    <property type="evidence" value="ECO:0007669"/>
    <property type="project" value="InterPro"/>
</dbReference>
<reference evidence="5" key="2">
    <citation type="submission" date="2019-06" db="EMBL/GenBank/DDBJ databases">
        <title>Genomics analysis of Aphanomyces spp. identifies a new class of oomycete effector associated with host adaptation.</title>
        <authorList>
            <person name="Gaulin E."/>
        </authorList>
    </citation>
    <scope>NUCLEOTIDE SEQUENCE</scope>
    <source>
        <strain evidence="5">CBS 578.67</strain>
    </source>
</reference>
<dbReference type="EMBL" id="CAADRA010005341">
    <property type="protein sequence ID" value="VFT88765.1"/>
    <property type="molecule type" value="Genomic_DNA"/>
</dbReference>
<comment type="similarity">
    <text evidence="2">Belongs to the NADH:flavin oxidoreductase/NADH oxidase family.</text>
</comment>
<dbReference type="GO" id="GO:0005829">
    <property type="term" value="C:cytosol"/>
    <property type="evidence" value="ECO:0007669"/>
    <property type="project" value="UniProtKB-ARBA"/>
</dbReference>
<dbReference type="PANTHER" id="PTHR22893">
    <property type="entry name" value="NADH OXIDOREDUCTASE-RELATED"/>
    <property type="match status" value="1"/>
</dbReference>
<organism evidence="6 7">
    <name type="scientific">Aphanomyces stellatus</name>
    <dbReference type="NCBI Taxonomy" id="120398"/>
    <lineage>
        <taxon>Eukaryota</taxon>
        <taxon>Sar</taxon>
        <taxon>Stramenopiles</taxon>
        <taxon>Oomycota</taxon>
        <taxon>Saprolegniomycetes</taxon>
        <taxon>Saprolegniales</taxon>
        <taxon>Verrucalvaceae</taxon>
        <taxon>Aphanomyces</taxon>
    </lineage>
</organism>
<dbReference type="PANTHER" id="PTHR22893:SF91">
    <property type="entry name" value="NADPH DEHYDROGENASE 2-RELATED"/>
    <property type="match status" value="1"/>
</dbReference>
<evidence type="ECO:0000313" key="5">
    <source>
        <dbReference type="EMBL" id="KAF0697430.1"/>
    </source>
</evidence>
<dbReference type="GO" id="GO:0016628">
    <property type="term" value="F:oxidoreductase activity, acting on the CH-CH group of donors, NAD or NADP as acceptor"/>
    <property type="evidence" value="ECO:0007669"/>
    <property type="project" value="UniProtKB-ARBA"/>
</dbReference>
<dbReference type="AlphaFoldDB" id="A0A485KUU4"/>
<evidence type="ECO:0000313" key="6">
    <source>
        <dbReference type="EMBL" id="VFT88765.1"/>
    </source>
</evidence>
<dbReference type="InterPro" id="IPR013785">
    <property type="entry name" value="Aldolase_TIM"/>
</dbReference>
<keyword evidence="3" id="KW-0560">Oxidoreductase</keyword>